<accession>A0A4Y6UTT9</accession>
<evidence type="ECO:0000313" key="2">
    <source>
        <dbReference type="Proteomes" id="UP000316968"/>
    </source>
</evidence>
<gene>
    <name evidence="1" type="ORF">FFV09_02235</name>
</gene>
<proteinExistence type="predicted"/>
<dbReference type="EMBL" id="CP041217">
    <property type="protein sequence ID" value="QDH19786.1"/>
    <property type="molecule type" value="Genomic_DNA"/>
</dbReference>
<evidence type="ECO:0000313" key="1">
    <source>
        <dbReference type="EMBL" id="QDH19786.1"/>
    </source>
</evidence>
<dbReference type="KEGG" id="saca:FFV09_02235"/>
<protein>
    <submittedName>
        <fullName evidence="1">Uncharacterized protein</fullName>
    </submittedName>
</protein>
<name>A0A4Y6UTT9_SACBS</name>
<keyword evidence="2" id="KW-1185">Reference proteome</keyword>
<dbReference type="Proteomes" id="UP000316968">
    <property type="component" value="Chromosome"/>
</dbReference>
<sequence>MKPIKVVDSIMGSGKSTASINLMNNSNYYTKYMYITPFLDEIDRVKKECSNRYFYSPENYDKDGKFRYKMDSFIELLSEGKDIAATHALFKEISPKTTELIQAAGYTLILDEVMDVIDDLPVSKSDQVLLIDNNIWMKDKKGFVSWNMKNEKARDYEGRFADLKRMSLNRNIVPYSNKMMIWTFPYEVFHAFTECYVLTYLFDAQIQKHYFDLHHIPYEKYTVQLDEFSETFHEFVKGENNQKELEIRQQLKEKIHIYEGCLNKIGEGDTRFYSDLSKGWYKKKKHLHQILKNNVDNYFRNIMKAKAGDVIWTTFKDYKEKIGPRYKKHFLACNIRATNEYKDRTCIAYTLNRYMRPITVNYFGKHDIIVNQDLWAVSEMIQFVWRSAIREGNDIHIYIPSRRMRTLFMDWLEGEDIEFTTSIPDGVADDDE</sequence>
<dbReference type="RefSeq" id="WP_141446173.1">
    <property type="nucleotide sequence ID" value="NZ_CP041217.1"/>
</dbReference>
<dbReference type="OrthoDB" id="1898893at2"/>
<organism evidence="1 2">
    <name type="scientific">Saccharibacillus brassicae</name>
    <dbReference type="NCBI Taxonomy" id="2583377"/>
    <lineage>
        <taxon>Bacteria</taxon>
        <taxon>Bacillati</taxon>
        <taxon>Bacillota</taxon>
        <taxon>Bacilli</taxon>
        <taxon>Bacillales</taxon>
        <taxon>Paenibacillaceae</taxon>
        <taxon>Saccharibacillus</taxon>
    </lineage>
</organism>
<dbReference type="AlphaFoldDB" id="A0A4Y6UTT9"/>
<reference evidence="1 2" key="1">
    <citation type="submission" date="2019-06" db="EMBL/GenBank/DDBJ databases">
        <title>Saccharibacillus brassicae sp. nov., an endophytic bacterium isolated from Chinese cabbage seeds (Brassica pekinensis).</title>
        <authorList>
            <person name="Jiang L."/>
            <person name="Lee J."/>
            <person name="Kim S.W."/>
        </authorList>
    </citation>
    <scope>NUCLEOTIDE SEQUENCE [LARGE SCALE GENOMIC DNA]</scope>
    <source>
        <strain evidence="2">KCTC 43072 / ATSA2</strain>
    </source>
</reference>